<organism evidence="20 21">
    <name type="scientific">Echeneis naucrates</name>
    <name type="common">Live sharksucker</name>
    <dbReference type="NCBI Taxonomy" id="173247"/>
    <lineage>
        <taxon>Eukaryota</taxon>
        <taxon>Metazoa</taxon>
        <taxon>Chordata</taxon>
        <taxon>Craniata</taxon>
        <taxon>Vertebrata</taxon>
        <taxon>Euteleostomi</taxon>
        <taxon>Actinopterygii</taxon>
        <taxon>Neopterygii</taxon>
        <taxon>Teleostei</taxon>
        <taxon>Neoteleostei</taxon>
        <taxon>Acanthomorphata</taxon>
        <taxon>Carangaria</taxon>
        <taxon>Carangiformes</taxon>
        <taxon>Echeneidae</taxon>
        <taxon>Echeneis</taxon>
    </lineage>
</organism>
<keyword evidence="7" id="KW-0677">Repeat</keyword>
<evidence type="ECO:0000256" key="3">
    <source>
        <dbReference type="ARBA" id="ARBA00004141"/>
    </source>
</evidence>
<keyword evidence="12" id="KW-0115">cAMP biosynthesis</keyword>
<proteinExistence type="inferred from homology"/>
<dbReference type="FunFam" id="3.30.70.1230:FF:000002">
    <property type="entry name" value="Adenylate cyclase"/>
    <property type="match status" value="1"/>
</dbReference>
<keyword evidence="11 18" id="KW-1133">Transmembrane helix</keyword>
<keyword evidence="14" id="KW-0325">Glycoprotein</keyword>
<feature type="domain" description="Guanylate cyclase" evidence="19">
    <location>
        <begin position="389"/>
        <end position="516"/>
    </location>
</feature>
<evidence type="ECO:0000256" key="6">
    <source>
        <dbReference type="ARBA" id="ARBA00022723"/>
    </source>
</evidence>
<feature type="transmembrane region" description="Helical" evidence="18">
    <location>
        <begin position="902"/>
        <end position="921"/>
    </location>
</feature>
<keyword evidence="13 18" id="KW-0472">Membrane</keyword>
<feature type="binding site" evidence="16">
    <location>
        <position position="438"/>
    </location>
    <ligand>
        <name>Mg(2+)</name>
        <dbReference type="ChEBI" id="CHEBI:18420"/>
        <label>1</label>
        <note>catalytic</note>
    </ligand>
</feature>
<dbReference type="Gene3D" id="3.30.70.1230">
    <property type="entry name" value="Nucleotide cyclase"/>
    <property type="match status" value="2"/>
</dbReference>
<feature type="transmembrane region" description="Helical" evidence="18">
    <location>
        <begin position="248"/>
        <end position="263"/>
    </location>
</feature>
<dbReference type="PIRSF" id="PIRSF039050">
    <property type="entry name" value="Ade_cyc"/>
    <property type="match status" value="1"/>
</dbReference>
<protein>
    <recommendedName>
        <fullName evidence="4">adenylate cyclase</fullName>
        <ecNumber evidence="4">4.6.1.1</ecNumber>
    </recommendedName>
</protein>
<evidence type="ECO:0000313" key="21">
    <source>
        <dbReference type="Proteomes" id="UP000472264"/>
    </source>
</evidence>
<feature type="binding site" evidence="16">
    <location>
        <position position="395"/>
    </location>
    <ligand>
        <name>Mg(2+)</name>
        <dbReference type="ChEBI" id="CHEBI:18420"/>
        <label>2</label>
        <note>catalytic</note>
    </ligand>
</feature>
<comment type="catalytic activity">
    <reaction evidence="1">
        <text>ATP = 3',5'-cyclic AMP + diphosphate</text>
        <dbReference type="Rhea" id="RHEA:15389"/>
        <dbReference type="ChEBI" id="CHEBI:30616"/>
        <dbReference type="ChEBI" id="CHEBI:33019"/>
        <dbReference type="ChEBI" id="CHEBI:58165"/>
        <dbReference type="EC" id="4.6.1.1"/>
    </reaction>
</comment>
<reference evidence="20" key="3">
    <citation type="submission" date="2025-09" db="UniProtKB">
        <authorList>
            <consortium name="Ensembl"/>
        </authorList>
    </citation>
    <scope>IDENTIFICATION</scope>
</reference>
<keyword evidence="21" id="KW-1185">Reference proteome</keyword>
<feature type="binding site" evidence="16">
    <location>
        <position position="394"/>
    </location>
    <ligand>
        <name>Mg(2+)</name>
        <dbReference type="ChEBI" id="CHEBI:18420"/>
        <label>1</label>
        <note>catalytic</note>
    </ligand>
</feature>
<feature type="transmembrane region" description="Helical" evidence="18">
    <location>
        <begin position="188"/>
        <end position="208"/>
    </location>
</feature>
<gene>
    <name evidence="20" type="primary">LOC115045769</name>
</gene>
<accession>A0A665VWB9</accession>
<evidence type="ECO:0000256" key="18">
    <source>
        <dbReference type="SAM" id="Phobius"/>
    </source>
</evidence>
<dbReference type="Pfam" id="PF00211">
    <property type="entry name" value="Guanylate_cyc"/>
    <property type="match status" value="2"/>
</dbReference>
<reference evidence="20" key="1">
    <citation type="submission" date="2021-04" db="EMBL/GenBank/DDBJ databases">
        <authorList>
            <consortium name="Wellcome Sanger Institute Data Sharing"/>
        </authorList>
    </citation>
    <scope>NUCLEOTIDE SEQUENCE [LARGE SCALE GENOMIC DNA]</scope>
</reference>
<dbReference type="SMART" id="SM00044">
    <property type="entry name" value="CYCc"/>
    <property type="match status" value="2"/>
</dbReference>
<dbReference type="InterPro" id="IPR030672">
    <property type="entry name" value="Adcy"/>
</dbReference>
<keyword evidence="15 17" id="KW-0456">Lyase</keyword>
<evidence type="ECO:0000256" key="7">
    <source>
        <dbReference type="ARBA" id="ARBA00022737"/>
    </source>
</evidence>
<dbReference type="GO" id="GO:0007189">
    <property type="term" value="P:adenylate cyclase-activating G protein-coupled receptor signaling pathway"/>
    <property type="evidence" value="ECO:0007669"/>
    <property type="project" value="TreeGrafter"/>
</dbReference>
<dbReference type="FunFam" id="3.30.70.1230:FF:000001">
    <property type="entry name" value="Adenylate cyclase"/>
    <property type="match status" value="1"/>
</dbReference>
<evidence type="ECO:0000256" key="14">
    <source>
        <dbReference type="ARBA" id="ARBA00023180"/>
    </source>
</evidence>
<evidence type="ECO:0000259" key="19">
    <source>
        <dbReference type="PROSITE" id="PS50125"/>
    </source>
</evidence>
<dbReference type="GO" id="GO:0005886">
    <property type="term" value="C:plasma membrane"/>
    <property type="evidence" value="ECO:0007669"/>
    <property type="project" value="InterPro"/>
</dbReference>
<feature type="transmembrane region" description="Helical" evidence="18">
    <location>
        <begin position="220"/>
        <end position="242"/>
    </location>
</feature>
<dbReference type="Pfam" id="PF16214">
    <property type="entry name" value="AC_N"/>
    <property type="match status" value="1"/>
</dbReference>
<dbReference type="InterPro" id="IPR032628">
    <property type="entry name" value="AC_N"/>
</dbReference>
<dbReference type="EC" id="4.6.1.1" evidence="4"/>
<evidence type="ECO:0000256" key="15">
    <source>
        <dbReference type="ARBA" id="ARBA00023239"/>
    </source>
</evidence>
<dbReference type="GO" id="GO:0006171">
    <property type="term" value="P:cAMP biosynthetic process"/>
    <property type="evidence" value="ECO:0007669"/>
    <property type="project" value="UniProtKB-KW"/>
</dbReference>
<keyword evidence="16" id="KW-0464">Manganese</keyword>
<evidence type="ECO:0000256" key="9">
    <source>
        <dbReference type="ARBA" id="ARBA00022840"/>
    </source>
</evidence>
<dbReference type="GO" id="GO:0004016">
    <property type="term" value="F:adenylate cyclase activity"/>
    <property type="evidence" value="ECO:0007669"/>
    <property type="project" value="UniProtKB-EC"/>
</dbReference>
<sequence length="937" mass="106433">MSWARRLFVSRVDERKTAWGERNGKKRKDSSSLCNPRYMSCLRDPEDLDPPNAARQHYHCGAGTSGGNFGLRCGWQEDHYGKRMGGGGDLGLKAVDLGFEDGELKGRKEEELGELAESSCKVMSAADCWMKVVWVFQSKKFQSAKLERLYQRYFFRLNQSSLTMLMGVLVVVCGVMLAFHCIHTTPDVAYISVLCIAMALFLAMMVVCNRNGFHQDYMWIVSYLVIGVLIVVQVFGVLMVYPRSASEGIWWTVFFIYIIYTLLPVRMRAAVLSGAVLSTIHVVTAWQLNQEDKFIFKQVGANMLIFLCTNMIGICTHYPAEVSQRQAFQETRGYIQARLHLQRENQQQERLLLSVLPRHVAMEMKADINAKKEDMMFHKIYIQKHDNVSILFADIEGFTSLASQCTAQELVMTLNELFARFDKLASENHCLRIKILGDCYYCVSGLPEPRADHAHCCVEMGVDMIEAISLVREVTGVNVNMRVGIHSGRVHCGVLGLRKWQFDVWSNDVTLANQMEAGGKAGRIHITNATLQYLNGDYEVEPGFGGERNAYLKEHNIETFLVLGCSQKRVSARQTHTCALFGTSHQCHISHKQYNGLSLGIEGLGCQSIHPGLGFFWSLLERGENGFHKRIYSHARYTFMTLPSPPLSPLSLESVTKVSLKVMTPVILTVFVLALYLHGQQVESTARLDFLWKLQATEEKEEMEELQAYNRRLLHNILPKDVAAHFLARERRNDELYYQSCECVAVMFASISNFSEFYVELEANNEGVECLRLLNEIIADFDEIISEERFRQLEKIKTIGSTYMAASGLNVSTYDKEGRSHILALADYAMRLREQMKYINEHSFNNFQMKIGLNMGPVVAGVIGARKPQYDIWGNTVNVASRMDSTGVPDYIQVLHKKHHSVLIIVKCYIMIAISMSKLLLQLIKSLNCRYQFRLLG</sequence>
<dbReference type="PANTHER" id="PTHR45627:SF11">
    <property type="entry name" value="ADENYLATE CYCLASE TYPE 6"/>
    <property type="match status" value="1"/>
</dbReference>
<keyword evidence="10 16" id="KW-0460">Magnesium</keyword>
<dbReference type="GO" id="GO:0035556">
    <property type="term" value="P:intracellular signal transduction"/>
    <property type="evidence" value="ECO:0007669"/>
    <property type="project" value="InterPro"/>
</dbReference>
<keyword evidence="8" id="KW-0547">Nucleotide-binding</keyword>
<dbReference type="PROSITE" id="PS50125">
    <property type="entry name" value="GUANYLATE_CYCLASE_2"/>
    <property type="match status" value="2"/>
</dbReference>
<evidence type="ECO:0000256" key="16">
    <source>
        <dbReference type="PIRSR" id="PIRSR039050-51"/>
    </source>
</evidence>
<evidence type="ECO:0000256" key="13">
    <source>
        <dbReference type="ARBA" id="ARBA00023136"/>
    </source>
</evidence>
<dbReference type="PANTHER" id="PTHR45627">
    <property type="entry name" value="ADENYLATE CYCLASE TYPE 1"/>
    <property type="match status" value="1"/>
</dbReference>
<comment type="subcellular location">
    <subcellularLocation>
        <location evidence="3">Membrane</location>
        <topology evidence="3">Multi-pass membrane protein</topology>
    </subcellularLocation>
</comment>
<evidence type="ECO:0000256" key="1">
    <source>
        <dbReference type="ARBA" id="ARBA00001593"/>
    </source>
</evidence>
<dbReference type="AlphaFoldDB" id="A0A665VWB9"/>
<dbReference type="InterPro" id="IPR029787">
    <property type="entry name" value="Nucleotide_cyclase"/>
</dbReference>
<evidence type="ECO:0000256" key="4">
    <source>
        <dbReference type="ARBA" id="ARBA00012201"/>
    </source>
</evidence>
<dbReference type="InterPro" id="IPR018297">
    <property type="entry name" value="A/G_cyclase_CS"/>
</dbReference>
<dbReference type="CDD" id="cd07556">
    <property type="entry name" value="Nucleotidyl_cyc_III"/>
    <property type="match status" value="1"/>
</dbReference>
<dbReference type="GO" id="GO:0005524">
    <property type="term" value="F:ATP binding"/>
    <property type="evidence" value="ECO:0007669"/>
    <property type="project" value="UniProtKB-KW"/>
</dbReference>
<feature type="domain" description="Guanylate cyclase" evidence="19">
    <location>
        <begin position="745"/>
        <end position="884"/>
    </location>
</feature>
<dbReference type="SUPFAM" id="SSF55073">
    <property type="entry name" value="Nucleotide cyclase"/>
    <property type="match status" value="2"/>
</dbReference>
<dbReference type="Ensembl" id="ENSENLT00000036884.1">
    <property type="protein sequence ID" value="ENSENLP00000035926.1"/>
    <property type="gene ID" value="ENSENLG00000015345.1"/>
</dbReference>
<evidence type="ECO:0000256" key="17">
    <source>
        <dbReference type="RuleBase" id="RU000405"/>
    </source>
</evidence>
<feature type="binding site" evidence="16">
    <location>
        <position position="394"/>
    </location>
    <ligand>
        <name>Mg(2+)</name>
        <dbReference type="ChEBI" id="CHEBI:18420"/>
        <label>2</label>
        <note>catalytic</note>
    </ligand>
</feature>
<evidence type="ECO:0000256" key="11">
    <source>
        <dbReference type="ARBA" id="ARBA00022989"/>
    </source>
</evidence>
<dbReference type="InterPro" id="IPR001054">
    <property type="entry name" value="A/G_cyclase"/>
</dbReference>
<comment type="cofactor">
    <cofactor evidence="16">
        <name>Mg(2+)</name>
        <dbReference type="ChEBI" id="CHEBI:18420"/>
    </cofactor>
    <cofactor evidence="16">
        <name>Mn(2+)</name>
        <dbReference type="ChEBI" id="CHEBI:29035"/>
    </cofactor>
    <text evidence="16">Binds 2 magnesium ions per subunit. Is also active with manganese (in vitro).</text>
</comment>
<reference evidence="20" key="2">
    <citation type="submission" date="2025-08" db="UniProtKB">
        <authorList>
            <consortium name="Ensembl"/>
        </authorList>
    </citation>
    <scope>IDENTIFICATION</scope>
</reference>
<keyword evidence="6 16" id="KW-0479">Metal-binding</keyword>
<evidence type="ECO:0000256" key="10">
    <source>
        <dbReference type="ARBA" id="ARBA00022842"/>
    </source>
</evidence>
<evidence type="ECO:0000256" key="8">
    <source>
        <dbReference type="ARBA" id="ARBA00022741"/>
    </source>
</evidence>
<dbReference type="Proteomes" id="UP000472264">
    <property type="component" value="Chromosome 7"/>
</dbReference>
<comment type="cofactor">
    <cofactor evidence="2">
        <name>Mn(2+)</name>
        <dbReference type="ChEBI" id="CHEBI:29035"/>
    </cofactor>
</comment>
<name>A0A665VWB9_ECHNA</name>
<dbReference type="PROSITE" id="PS00452">
    <property type="entry name" value="GUANYLATE_CYCLASE_1"/>
    <property type="match status" value="2"/>
</dbReference>
<evidence type="ECO:0000256" key="2">
    <source>
        <dbReference type="ARBA" id="ARBA00001936"/>
    </source>
</evidence>
<keyword evidence="5 18" id="KW-0812">Transmembrane</keyword>
<evidence type="ECO:0000256" key="12">
    <source>
        <dbReference type="ARBA" id="ARBA00022998"/>
    </source>
</evidence>
<feature type="transmembrane region" description="Helical" evidence="18">
    <location>
        <begin position="162"/>
        <end position="182"/>
    </location>
</feature>
<keyword evidence="9" id="KW-0067">ATP-binding</keyword>
<feature type="binding site" evidence="16">
    <location>
        <position position="438"/>
    </location>
    <ligand>
        <name>Mg(2+)</name>
        <dbReference type="ChEBI" id="CHEBI:18420"/>
        <label>2</label>
        <note>catalytic</note>
    </ligand>
</feature>
<comment type="similarity">
    <text evidence="17">Belongs to the adenylyl cyclase class-4/guanylyl cyclase family.</text>
</comment>
<evidence type="ECO:0000313" key="20">
    <source>
        <dbReference type="Ensembl" id="ENSENLP00000035926.1"/>
    </source>
</evidence>
<dbReference type="GO" id="GO:0046872">
    <property type="term" value="F:metal ion binding"/>
    <property type="evidence" value="ECO:0007669"/>
    <property type="project" value="UniProtKB-KW"/>
</dbReference>
<dbReference type="CDD" id="cd07302">
    <property type="entry name" value="CHD"/>
    <property type="match status" value="1"/>
</dbReference>
<evidence type="ECO:0000256" key="5">
    <source>
        <dbReference type="ARBA" id="ARBA00022692"/>
    </source>
</evidence>